<dbReference type="InterPro" id="IPR050330">
    <property type="entry name" value="Bact_OuterMem_StrucFunc"/>
</dbReference>
<dbReference type="InterPro" id="IPR006665">
    <property type="entry name" value="OmpA-like"/>
</dbReference>
<dbReference type="PROSITE" id="PS51123">
    <property type="entry name" value="OMPA_2"/>
    <property type="match status" value="1"/>
</dbReference>
<organism evidence="7 8">
    <name type="scientific">Rhodovulum sulfidophilum</name>
    <name type="common">Rhodobacter sulfidophilus</name>
    <dbReference type="NCBI Taxonomy" id="35806"/>
    <lineage>
        <taxon>Bacteria</taxon>
        <taxon>Pseudomonadati</taxon>
        <taxon>Pseudomonadota</taxon>
        <taxon>Alphaproteobacteria</taxon>
        <taxon>Rhodobacterales</taxon>
        <taxon>Paracoccaceae</taxon>
        <taxon>Rhodovulum</taxon>
    </lineage>
</organism>
<accession>A0A2W5N5K7</accession>
<dbReference type="SUPFAM" id="SSF103088">
    <property type="entry name" value="OmpA-like"/>
    <property type="match status" value="1"/>
</dbReference>
<feature type="domain" description="OmpA-like" evidence="6">
    <location>
        <begin position="129"/>
        <end position="246"/>
    </location>
</feature>
<feature type="region of interest" description="Disordered" evidence="5">
    <location>
        <begin position="1"/>
        <end position="36"/>
    </location>
</feature>
<evidence type="ECO:0000313" key="7">
    <source>
        <dbReference type="EMBL" id="PZQ48752.1"/>
    </source>
</evidence>
<sequence length="248" mass="26944">MIQDASRSPSFGRGRAHGRVRARGPQPRCPGHDGGPGQLGCLVPALPVQPRGGWRDVDHRFRLVFCDPARSRAHPRTKGSMMRWTVRLLLCLGALGGCDTLGLSPEEIAARDREAARVAQLRVQYPDDPAFFRANVGDTVHFASDSSALSPEARARLRRQAQWLGVNLGYDAVIEGYADDRGPRGYNMPLAARRSQAIASYLVSLGLPRERLRGVTFGEGNPARTCEAPDCLAANRRGVTILVAGDLL</sequence>
<keyword evidence="2 4" id="KW-0472">Membrane</keyword>
<protein>
    <recommendedName>
        <fullName evidence="6">OmpA-like domain-containing protein</fullName>
    </recommendedName>
</protein>
<gene>
    <name evidence="7" type="ORF">DI556_13115</name>
</gene>
<dbReference type="PANTHER" id="PTHR30329">
    <property type="entry name" value="STATOR ELEMENT OF FLAGELLAR MOTOR COMPLEX"/>
    <property type="match status" value="1"/>
</dbReference>
<keyword evidence="3" id="KW-0998">Cell outer membrane</keyword>
<comment type="caution">
    <text evidence="7">The sequence shown here is derived from an EMBL/GenBank/DDBJ whole genome shotgun (WGS) entry which is preliminary data.</text>
</comment>
<evidence type="ECO:0000256" key="1">
    <source>
        <dbReference type="ARBA" id="ARBA00004442"/>
    </source>
</evidence>
<dbReference type="PRINTS" id="PR01021">
    <property type="entry name" value="OMPADOMAIN"/>
</dbReference>
<dbReference type="InterPro" id="IPR006664">
    <property type="entry name" value="OMP_bac"/>
</dbReference>
<dbReference type="Pfam" id="PF00691">
    <property type="entry name" value="OmpA"/>
    <property type="match status" value="1"/>
</dbReference>
<dbReference type="Gene3D" id="3.30.1330.60">
    <property type="entry name" value="OmpA-like domain"/>
    <property type="match status" value="1"/>
</dbReference>
<comment type="subcellular location">
    <subcellularLocation>
        <location evidence="1">Cell outer membrane</location>
    </subcellularLocation>
</comment>
<dbReference type="Proteomes" id="UP000249185">
    <property type="component" value="Unassembled WGS sequence"/>
</dbReference>
<proteinExistence type="predicted"/>
<dbReference type="GO" id="GO:0009279">
    <property type="term" value="C:cell outer membrane"/>
    <property type="evidence" value="ECO:0007669"/>
    <property type="project" value="UniProtKB-SubCell"/>
</dbReference>
<evidence type="ECO:0000256" key="5">
    <source>
        <dbReference type="SAM" id="MobiDB-lite"/>
    </source>
</evidence>
<reference evidence="7 8" key="1">
    <citation type="submission" date="2017-08" db="EMBL/GenBank/DDBJ databases">
        <title>Infants hospitalized years apart are colonized by the same room-sourced microbial strains.</title>
        <authorList>
            <person name="Brooks B."/>
            <person name="Olm M.R."/>
            <person name="Firek B.A."/>
            <person name="Baker R."/>
            <person name="Thomas B.C."/>
            <person name="Morowitz M.J."/>
            <person name="Banfield J.F."/>
        </authorList>
    </citation>
    <scope>NUCLEOTIDE SEQUENCE [LARGE SCALE GENOMIC DNA]</scope>
    <source>
        <strain evidence="7">S2_005_002_R2_34</strain>
    </source>
</reference>
<evidence type="ECO:0000313" key="8">
    <source>
        <dbReference type="Proteomes" id="UP000249185"/>
    </source>
</evidence>
<evidence type="ECO:0000256" key="2">
    <source>
        <dbReference type="ARBA" id="ARBA00023136"/>
    </source>
</evidence>
<evidence type="ECO:0000256" key="4">
    <source>
        <dbReference type="PROSITE-ProRule" id="PRU00473"/>
    </source>
</evidence>
<name>A0A2W5N5K7_RHOSU</name>
<dbReference type="InterPro" id="IPR036737">
    <property type="entry name" value="OmpA-like_sf"/>
</dbReference>
<evidence type="ECO:0000256" key="3">
    <source>
        <dbReference type="ARBA" id="ARBA00023237"/>
    </source>
</evidence>
<dbReference type="CDD" id="cd07185">
    <property type="entry name" value="OmpA_C-like"/>
    <property type="match status" value="1"/>
</dbReference>
<evidence type="ECO:0000259" key="6">
    <source>
        <dbReference type="PROSITE" id="PS51123"/>
    </source>
</evidence>
<dbReference type="AlphaFoldDB" id="A0A2W5N5K7"/>
<dbReference type="EMBL" id="QFPW01000010">
    <property type="protein sequence ID" value="PZQ48752.1"/>
    <property type="molecule type" value="Genomic_DNA"/>
</dbReference>
<dbReference type="PANTHER" id="PTHR30329:SF21">
    <property type="entry name" value="LIPOPROTEIN YIAD-RELATED"/>
    <property type="match status" value="1"/>
</dbReference>